<evidence type="ECO:0000256" key="1">
    <source>
        <dbReference type="SAM" id="Coils"/>
    </source>
</evidence>
<reference evidence="3 4" key="1">
    <citation type="submission" date="2019-04" db="EMBL/GenBank/DDBJ databases">
        <title>Niastella caeni sp. nov., isolated from activated sludge.</title>
        <authorList>
            <person name="Sheng M."/>
        </authorList>
    </citation>
    <scope>NUCLEOTIDE SEQUENCE [LARGE SCALE GENOMIC DNA]</scope>
    <source>
        <strain evidence="3 4">HX-2-15</strain>
    </source>
</reference>
<comment type="caution">
    <text evidence="3">The sequence shown here is derived from an EMBL/GenBank/DDBJ whole genome shotgun (WGS) entry which is preliminary data.</text>
</comment>
<evidence type="ECO:0000313" key="3">
    <source>
        <dbReference type="EMBL" id="THU41868.1"/>
    </source>
</evidence>
<evidence type="ECO:0000259" key="2">
    <source>
        <dbReference type="Pfam" id="PF03432"/>
    </source>
</evidence>
<dbReference type="OrthoDB" id="1826980at2"/>
<dbReference type="RefSeq" id="WP_136576356.1">
    <property type="nucleotide sequence ID" value="NZ_STFF01000001.1"/>
</dbReference>
<dbReference type="EMBL" id="STFF01000001">
    <property type="protein sequence ID" value="THU41868.1"/>
    <property type="molecule type" value="Genomic_DNA"/>
</dbReference>
<dbReference type="Pfam" id="PF03432">
    <property type="entry name" value="Relaxase"/>
    <property type="match status" value="1"/>
</dbReference>
<gene>
    <name evidence="3" type="ORF">FAM09_07145</name>
</gene>
<name>A0A4S8I130_9BACT</name>
<proteinExistence type="predicted"/>
<dbReference type="AlphaFoldDB" id="A0A4S8I130"/>
<feature type="coiled-coil region" evidence="1">
    <location>
        <begin position="329"/>
        <end position="356"/>
    </location>
</feature>
<evidence type="ECO:0000313" key="4">
    <source>
        <dbReference type="Proteomes" id="UP000306918"/>
    </source>
</evidence>
<organism evidence="3 4">
    <name type="scientific">Niastella caeni</name>
    <dbReference type="NCBI Taxonomy" id="2569763"/>
    <lineage>
        <taxon>Bacteria</taxon>
        <taxon>Pseudomonadati</taxon>
        <taxon>Bacteroidota</taxon>
        <taxon>Chitinophagia</taxon>
        <taxon>Chitinophagales</taxon>
        <taxon>Chitinophagaceae</taxon>
        <taxon>Niastella</taxon>
    </lineage>
</organism>
<protein>
    <submittedName>
        <fullName evidence="3">Relaxase</fullName>
    </submittedName>
</protein>
<keyword evidence="1" id="KW-0175">Coiled coil</keyword>
<dbReference type="Proteomes" id="UP000306918">
    <property type="component" value="Unassembled WGS sequence"/>
</dbReference>
<dbReference type="InterPro" id="IPR005094">
    <property type="entry name" value="Endonuclease_MobA/VirD2"/>
</dbReference>
<keyword evidence="4" id="KW-1185">Reference proteome</keyword>
<accession>A0A4S8I130</accession>
<feature type="domain" description="MobA/VirD2-like nuclease" evidence="2">
    <location>
        <begin position="27"/>
        <end position="142"/>
    </location>
</feature>
<sequence>MILIGRVRGNGAQLANYLMKSPVNDNAEVFDIRGTLHTDDIYLSLREMSLTSELTKSKQGIFHLVINPPQDVSMSAEDWLTCTKIIEKHMPFAAQKRTMVLHEKGHVHMHVAYERYDHTTGKMLPLKFFKLALSKARREIEEVLEQKRTPFRNRDRDDIKKTLTQLWQRSYTAQEFISLALQHGYRIARSESRRPFKVVDQKGIGHDLVRQLKGVVTKQVRERFQGVKLELDKTVIREVRTEVDADYFDRLQANSIAAILEQKKKYDERQEELLAFKEKMLAMKEASKSIVQDSNPLTSSEKKMVEKLEAYKKKQLEKQQRKSLTGKPNRKLETALQQLKLALEEADERDRQKSQNMG</sequence>